<evidence type="ECO:0000259" key="6">
    <source>
        <dbReference type="PROSITE" id="PS50853"/>
    </source>
</evidence>
<dbReference type="Pfam" id="PF13927">
    <property type="entry name" value="Ig_3"/>
    <property type="match status" value="1"/>
</dbReference>
<dbReference type="PROSITE" id="PS50835">
    <property type="entry name" value="IG_LIKE"/>
    <property type="match status" value="3"/>
</dbReference>
<evidence type="ECO:0000256" key="4">
    <source>
        <dbReference type="SAM" id="Phobius"/>
    </source>
</evidence>
<keyword evidence="4" id="KW-0812">Transmembrane</keyword>
<comment type="caution">
    <text evidence="7">The sequence shown here is derived from an EMBL/GenBank/DDBJ whole genome shotgun (WGS) entry which is preliminary data.</text>
</comment>
<dbReference type="InterPro" id="IPR007110">
    <property type="entry name" value="Ig-like_dom"/>
</dbReference>
<dbReference type="InterPro" id="IPR003598">
    <property type="entry name" value="Ig_sub2"/>
</dbReference>
<dbReference type="InterPro" id="IPR013783">
    <property type="entry name" value="Ig-like_fold"/>
</dbReference>
<feature type="transmembrane region" description="Helical" evidence="4">
    <location>
        <begin position="12"/>
        <end position="34"/>
    </location>
</feature>
<feature type="domain" description="Fibronectin type-III" evidence="6">
    <location>
        <begin position="489"/>
        <end position="592"/>
    </location>
</feature>
<keyword evidence="8" id="KW-1185">Reference proteome</keyword>
<evidence type="ECO:0000256" key="2">
    <source>
        <dbReference type="ARBA" id="ARBA00023157"/>
    </source>
</evidence>
<keyword evidence="4" id="KW-0472">Membrane</keyword>
<keyword evidence="2" id="KW-1015">Disulfide bond</keyword>
<dbReference type="InterPro" id="IPR036179">
    <property type="entry name" value="Ig-like_dom_sf"/>
</dbReference>
<evidence type="ECO:0000256" key="3">
    <source>
        <dbReference type="SAM" id="MobiDB-lite"/>
    </source>
</evidence>
<feature type="transmembrane region" description="Helical" evidence="4">
    <location>
        <begin position="595"/>
        <end position="623"/>
    </location>
</feature>
<reference evidence="7 8" key="1">
    <citation type="submission" date="2019-01" db="EMBL/GenBank/DDBJ databases">
        <title>A draft genome assembly of the solar-powered sea slug Elysia chlorotica.</title>
        <authorList>
            <person name="Cai H."/>
            <person name="Li Q."/>
            <person name="Fang X."/>
            <person name="Li J."/>
            <person name="Curtis N.E."/>
            <person name="Altenburger A."/>
            <person name="Shibata T."/>
            <person name="Feng M."/>
            <person name="Maeda T."/>
            <person name="Schwartz J.A."/>
            <person name="Shigenobu S."/>
            <person name="Lundholm N."/>
            <person name="Nishiyama T."/>
            <person name="Yang H."/>
            <person name="Hasebe M."/>
            <person name="Li S."/>
            <person name="Pierce S.K."/>
            <person name="Wang J."/>
        </authorList>
    </citation>
    <scope>NUCLEOTIDE SEQUENCE [LARGE SCALE GENOMIC DNA]</scope>
    <source>
        <strain evidence="7">EC2010</strain>
        <tissue evidence="7">Whole organism of an adult</tissue>
    </source>
</reference>
<evidence type="ECO:0000256" key="1">
    <source>
        <dbReference type="ARBA" id="ARBA00022737"/>
    </source>
</evidence>
<dbReference type="Pfam" id="PF00041">
    <property type="entry name" value="fn3"/>
    <property type="match status" value="1"/>
</dbReference>
<dbReference type="InterPro" id="IPR003599">
    <property type="entry name" value="Ig_sub"/>
</dbReference>
<dbReference type="EMBL" id="RQTK01001260">
    <property type="protein sequence ID" value="RUS71179.1"/>
    <property type="molecule type" value="Genomic_DNA"/>
</dbReference>
<evidence type="ECO:0000313" key="8">
    <source>
        <dbReference type="Proteomes" id="UP000271974"/>
    </source>
</evidence>
<feature type="domain" description="Ig-like" evidence="5">
    <location>
        <begin position="160"/>
        <end position="257"/>
    </location>
</feature>
<dbReference type="OrthoDB" id="6161934at2759"/>
<keyword evidence="1" id="KW-0677">Repeat</keyword>
<feature type="non-terminal residue" evidence="7">
    <location>
        <position position="1"/>
    </location>
</feature>
<dbReference type="PROSITE" id="PS50853">
    <property type="entry name" value="FN3"/>
    <property type="match status" value="1"/>
</dbReference>
<dbReference type="SMART" id="SM00060">
    <property type="entry name" value="FN3"/>
    <property type="match status" value="1"/>
</dbReference>
<dbReference type="InterPro" id="IPR036116">
    <property type="entry name" value="FN3_sf"/>
</dbReference>
<feature type="transmembrane region" description="Helical" evidence="4">
    <location>
        <begin position="39"/>
        <end position="61"/>
    </location>
</feature>
<organism evidence="7 8">
    <name type="scientific">Elysia chlorotica</name>
    <name type="common">Eastern emerald elysia</name>
    <name type="synonym">Sea slug</name>
    <dbReference type="NCBI Taxonomy" id="188477"/>
    <lineage>
        <taxon>Eukaryota</taxon>
        <taxon>Metazoa</taxon>
        <taxon>Spiralia</taxon>
        <taxon>Lophotrochozoa</taxon>
        <taxon>Mollusca</taxon>
        <taxon>Gastropoda</taxon>
        <taxon>Heterobranchia</taxon>
        <taxon>Euthyneura</taxon>
        <taxon>Panpulmonata</taxon>
        <taxon>Sacoglossa</taxon>
        <taxon>Placobranchoidea</taxon>
        <taxon>Plakobranchidae</taxon>
        <taxon>Elysia</taxon>
    </lineage>
</organism>
<dbReference type="AlphaFoldDB" id="A0A3S0ZBK3"/>
<dbReference type="Gene3D" id="2.60.40.10">
    <property type="entry name" value="Immunoglobulins"/>
    <property type="match status" value="3"/>
</dbReference>
<accession>A0A3S0ZBK3</accession>
<dbReference type="STRING" id="188477.A0A3S0ZBK3"/>
<gene>
    <name evidence="7" type="ORF">EGW08_021066</name>
</gene>
<dbReference type="SMART" id="SM00408">
    <property type="entry name" value="IGc2"/>
    <property type="match status" value="2"/>
</dbReference>
<feature type="domain" description="Ig-like" evidence="5">
    <location>
        <begin position="266"/>
        <end position="363"/>
    </location>
</feature>
<evidence type="ECO:0000313" key="7">
    <source>
        <dbReference type="EMBL" id="RUS71179.1"/>
    </source>
</evidence>
<dbReference type="PANTHER" id="PTHR44170">
    <property type="entry name" value="PROTEIN SIDEKICK"/>
    <property type="match status" value="1"/>
</dbReference>
<dbReference type="SUPFAM" id="SSF48726">
    <property type="entry name" value="Immunoglobulin"/>
    <property type="match status" value="2"/>
</dbReference>
<dbReference type="InterPro" id="IPR003961">
    <property type="entry name" value="FN3_dom"/>
</dbReference>
<dbReference type="SMART" id="SM00409">
    <property type="entry name" value="IG"/>
    <property type="match status" value="3"/>
</dbReference>
<dbReference type="GO" id="GO:0098609">
    <property type="term" value="P:cell-cell adhesion"/>
    <property type="evidence" value="ECO:0007669"/>
    <property type="project" value="TreeGrafter"/>
</dbReference>
<feature type="region of interest" description="Disordered" evidence="3">
    <location>
        <begin position="306"/>
        <end position="325"/>
    </location>
</feature>
<dbReference type="Proteomes" id="UP000271974">
    <property type="component" value="Unassembled WGS sequence"/>
</dbReference>
<dbReference type="SUPFAM" id="SSF49265">
    <property type="entry name" value="Fibronectin type III"/>
    <property type="match status" value="1"/>
</dbReference>
<name>A0A3S0ZBK3_ELYCH</name>
<evidence type="ECO:0000259" key="5">
    <source>
        <dbReference type="PROSITE" id="PS50835"/>
    </source>
</evidence>
<protein>
    <submittedName>
        <fullName evidence="7">Uncharacterized protein</fullName>
    </submittedName>
</protein>
<keyword evidence="4" id="KW-1133">Transmembrane helix</keyword>
<feature type="domain" description="Ig-like" evidence="5">
    <location>
        <begin position="51"/>
        <end position="145"/>
    </location>
</feature>
<dbReference type="PANTHER" id="PTHR44170:SF6">
    <property type="entry name" value="CONTACTIN"/>
    <property type="match status" value="1"/>
</dbReference>
<sequence length="636" mass="70063">LSLTLLLLPSTPILSLTLLLLPSTPILSLTLLLLPSTPILSLTLLLLPSTPILSLTLLFAVPPDTVPLARTALRLACSSTSNSLPVGHGLPLKFWWRDGQGSYISQGSKFYMNSAGELQVDELSRADAGLKFACVAADDTEGSSTGFVQSLESNYYTVSPEYAPSQSDLKISPHVDNGAIVSKDIGGDLRYECTADCNPPCEIKWMYKSGINGSMYGEVQRSGVLDKKGLSRLDPGKYRCRAQNEHNRKDPVKTTFTLDLLYLEVPQVFMRGQPISNASIYEQEDSIELKCVFDSNPRPLITWRSPSGEELLSEEGEGPQEGLDPDTRVWESLYTSRLNMASLRCEDSGVYSCLGNADNKQVEGRMNVNVKCVPKPANIPGLDLQEEYVWLMSEPLQVKFVMRGWPAPKITRIWSSLDGVQRNEILDTDVAVRRIQPYDGKAWLTYFEITSKRSLTKADTDRVYTMNLFSPDVEKTYSFRIRSRGPPDAPLNVTAENVGHDSVEVFWLPGFNGGDDQVFSIEYRKTGKDGQATSDWAVAAKDIPEVQGLTWQTSKISGLQPSTGYAVRVRASNVLGTSVAELSVKTMSVPSSGGLGAGAVVGIVFAVIVFLVIVVFLLYWFVYRKKYGAKGLKDFR</sequence>
<proteinExistence type="predicted"/>
<dbReference type="GO" id="GO:0016020">
    <property type="term" value="C:membrane"/>
    <property type="evidence" value="ECO:0007669"/>
    <property type="project" value="UniProtKB-SubCell"/>
</dbReference>
<dbReference type="CDD" id="cd00063">
    <property type="entry name" value="FN3"/>
    <property type="match status" value="1"/>
</dbReference>